<dbReference type="Proteomes" id="UP000076154">
    <property type="component" value="Unassembled WGS sequence"/>
</dbReference>
<dbReference type="AlphaFoldDB" id="A0A369JSE8"/>
<accession>A0A369JSE8</accession>
<gene>
    <name evidence="1" type="ORF">Hypma_009422</name>
</gene>
<organism evidence="1 2">
    <name type="scientific">Hypsizygus marmoreus</name>
    <name type="common">White beech mushroom</name>
    <name type="synonym">Agaricus marmoreus</name>
    <dbReference type="NCBI Taxonomy" id="39966"/>
    <lineage>
        <taxon>Eukaryota</taxon>
        <taxon>Fungi</taxon>
        <taxon>Dikarya</taxon>
        <taxon>Basidiomycota</taxon>
        <taxon>Agaricomycotina</taxon>
        <taxon>Agaricomycetes</taxon>
        <taxon>Agaricomycetidae</taxon>
        <taxon>Agaricales</taxon>
        <taxon>Tricholomatineae</taxon>
        <taxon>Lyophyllaceae</taxon>
        <taxon>Hypsizygus</taxon>
    </lineage>
</organism>
<dbReference type="EMBL" id="LUEZ02000046">
    <property type="protein sequence ID" value="RDB23477.1"/>
    <property type="molecule type" value="Genomic_DNA"/>
</dbReference>
<evidence type="ECO:0000313" key="2">
    <source>
        <dbReference type="Proteomes" id="UP000076154"/>
    </source>
</evidence>
<reference evidence="1" key="1">
    <citation type="submission" date="2018-04" db="EMBL/GenBank/DDBJ databases">
        <title>Whole genome sequencing of Hypsizygus marmoreus.</title>
        <authorList>
            <person name="Choi I.-G."/>
            <person name="Min B."/>
            <person name="Kim J.-G."/>
            <person name="Kim S."/>
            <person name="Oh Y.-L."/>
            <person name="Kong W.-S."/>
            <person name="Park H."/>
            <person name="Jeong J."/>
            <person name="Song E.-S."/>
        </authorList>
    </citation>
    <scope>NUCLEOTIDE SEQUENCE [LARGE SCALE GENOMIC DNA]</scope>
    <source>
        <strain evidence="1">51987-8</strain>
    </source>
</reference>
<dbReference type="InParanoid" id="A0A369JSE8"/>
<keyword evidence="2" id="KW-1185">Reference proteome</keyword>
<proteinExistence type="predicted"/>
<evidence type="ECO:0000313" key="1">
    <source>
        <dbReference type="EMBL" id="RDB23477.1"/>
    </source>
</evidence>
<comment type="caution">
    <text evidence="1">The sequence shown here is derived from an EMBL/GenBank/DDBJ whole genome shotgun (WGS) entry which is preliminary data.</text>
</comment>
<name>A0A369JSE8_HYPMA</name>
<sequence length="167" mass="18590">MEVGVWLEVKVPPLTSTSTKPSVARVGDECLPQCTHFYSLVLKLQLTVLPFQSLITSYLRPRQDLSLPLWTWPSDLRPSLILGSYKPSTHCRSPPFFTGPPENAPPTLSDIACDRTMSLTSSCWTSHTMTGKRREVSSSSMYPYDHSSFDPLAKLSTLPSQSPSLLF</sequence>
<protein>
    <submittedName>
        <fullName evidence="1">Uncharacterized protein</fullName>
    </submittedName>
</protein>